<protein>
    <submittedName>
        <fullName evidence="2">Uncharacterized protein</fullName>
    </submittedName>
</protein>
<dbReference type="WBParaSite" id="nRc.2.0.1.t20868-RA">
    <property type="protein sequence ID" value="nRc.2.0.1.t20868-RA"/>
    <property type="gene ID" value="nRc.2.0.1.g20868"/>
</dbReference>
<evidence type="ECO:0000313" key="2">
    <source>
        <dbReference type="WBParaSite" id="nRc.2.0.1.t20868-RA"/>
    </source>
</evidence>
<evidence type="ECO:0000313" key="1">
    <source>
        <dbReference type="Proteomes" id="UP000887565"/>
    </source>
</evidence>
<organism evidence="1 2">
    <name type="scientific">Romanomermis culicivorax</name>
    <name type="common">Nematode worm</name>
    <dbReference type="NCBI Taxonomy" id="13658"/>
    <lineage>
        <taxon>Eukaryota</taxon>
        <taxon>Metazoa</taxon>
        <taxon>Ecdysozoa</taxon>
        <taxon>Nematoda</taxon>
        <taxon>Enoplea</taxon>
        <taxon>Dorylaimia</taxon>
        <taxon>Mermithida</taxon>
        <taxon>Mermithoidea</taxon>
        <taxon>Mermithidae</taxon>
        <taxon>Romanomermis</taxon>
    </lineage>
</organism>
<accession>A0A915J573</accession>
<reference evidence="2" key="1">
    <citation type="submission" date="2022-11" db="UniProtKB">
        <authorList>
            <consortium name="WormBaseParasite"/>
        </authorList>
    </citation>
    <scope>IDENTIFICATION</scope>
</reference>
<name>A0A915J573_ROMCU</name>
<dbReference type="Proteomes" id="UP000887565">
    <property type="component" value="Unplaced"/>
</dbReference>
<keyword evidence="1" id="KW-1185">Reference proteome</keyword>
<sequence length="71" mass="7388">KNVIPTGLATVGNGPVESATLGDKNPRTFFTSELMKSAIVAEKILTESVTVGNNPIKSAAVGNRISGFFHS</sequence>
<proteinExistence type="predicted"/>
<dbReference type="AlphaFoldDB" id="A0A915J573"/>